<dbReference type="VEuPathDB" id="TriTrypDB:LtaPh_2113200"/>
<proteinExistence type="predicted"/>
<comment type="caution">
    <text evidence="2">The sequence shown here is derived from an EMBL/GenBank/DDBJ whole genome shotgun (WGS) entry which is preliminary data.</text>
</comment>
<accession>A0A640KFQ3</accession>
<sequence>MKAAHDGGRAAATTCVHVDVKGSLDIPLHLNLLADLGDPTIEHEIIKEAVRIAVSERLGYFGGLEVHLSSSGGRESTTAAAAQKSKQREAQMQPCEEGATALPPIHDMKSTCRSRYCEVSLNLEDLGRCIESIQKAYDGLLMQVHLLQEVLNADTAGAPSEAADMALTSTSQSQQPIDFGAHADAVNRLSAARQLVADIVADHRSDVVAQAAASQDGAPLQRLASRETGAFADEHAEATATIHARRYGKRPFDDDENGADIPDDNDDDAGLRCGLLTGGDKDVNEQQHQLAEDKESEEELRARYMELGYSPL</sequence>
<feature type="compositionally biased region" description="Polar residues" evidence="1">
    <location>
        <begin position="69"/>
        <end position="80"/>
    </location>
</feature>
<evidence type="ECO:0000313" key="2">
    <source>
        <dbReference type="EMBL" id="GET88373.1"/>
    </source>
</evidence>
<feature type="compositionally biased region" description="Acidic residues" evidence="1">
    <location>
        <begin position="253"/>
        <end position="268"/>
    </location>
</feature>
<keyword evidence="3" id="KW-1185">Reference proteome</keyword>
<name>A0A640KFQ3_LEITA</name>
<reference evidence="2" key="1">
    <citation type="submission" date="2019-11" db="EMBL/GenBank/DDBJ databases">
        <title>Leishmania tarentolae CDS.</title>
        <authorList>
            <person name="Goto Y."/>
            <person name="Yamagishi J."/>
        </authorList>
    </citation>
    <scope>NUCLEOTIDE SEQUENCE [LARGE SCALE GENOMIC DNA]</scope>
    <source>
        <strain evidence="2">Parrot Tar II</strain>
    </source>
</reference>
<feature type="region of interest" description="Disordered" evidence="1">
    <location>
        <begin position="69"/>
        <end position="95"/>
    </location>
</feature>
<evidence type="ECO:0000313" key="3">
    <source>
        <dbReference type="Proteomes" id="UP000419144"/>
    </source>
</evidence>
<organism evidence="2 3">
    <name type="scientific">Leishmania tarentolae</name>
    <name type="common">Sauroleishmania tarentolae</name>
    <dbReference type="NCBI Taxonomy" id="5689"/>
    <lineage>
        <taxon>Eukaryota</taxon>
        <taxon>Discoba</taxon>
        <taxon>Euglenozoa</taxon>
        <taxon>Kinetoplastea</taxon>
        <taxon>Metakinetoplastina</taxon>
        <taxon>Trypanosomatida</taxon>
        <taxon>Trypanosomatidae</taxon>
        <taxon>Leishmaniinae</taxon>
        <taxon>Leishmania</taxon>
        <taxon>lizard Leishmania</taxon>
    </lineage>
</organism>
<feature type="compositionally biased region" description="Basic and acidic residues" evidence="1">
    <location>
        <begin position="279"/>
        <end position="299"/>
    </location>
</feature>
<gene>
    <name evidence="2" type="ORF">LtaPh_2113200</name>
</gene>
<evidence type="ECO:0000256" key="1">
    <source>
        <dbReference type="SAM" id="MobiDB-lite"/>
    </source>
</evidence>
<dbReference type="EMBL" id="BLBS01000027">
    <property type="protein sequence ID" value="GET88373.1"/>
    <property type="molecule type" value="Genomic_DNA"/>
</dbReference>
<dbReference type="OrthoDB" id="267473at2759"/>
<feature type="region of interest" description="Disordered" evidence="1">
    <location>
        <begin position="242"/>
        <end position="299"/>
    </location>
</feature>
<dbReference type="Proteomes" id="UP000419144">
    <property type="component" value="Unassembled WGS sequence"/>
</dbReference>
<protein>
    <submittedName>
        <fullName evidence="2">Uncharacterized protein</fullName>
    </submittedName>
</protein>
<dbReference type="AlphaFoldDB" id="A0A640KFQ3"/>